<evidence type="ECO:0000256" key="1">
    <source>
        <dbReference type="SAM" id="SignalP"/>
    </source>
</evidence>
<dbReference type="AlphaFoldDB" id="A0A369XPE9"/>
<name>A0A369XPE9_9PROT</name>
<gene>
    <name evidence="2" type="ORF">DVS81_03510</name>
</gene>
<accession>A0A369XPE9</accession>
<comment type="caution">
    <text evidence="2">The sequence shown here is derived from an EMBL/GenBank/DDBJ whole genome shotgun (WGS) entry which is preliminary data.</text>
</comment>
<dbReference type="EMBL" id="QPGA01000003">
    <property type="protein sequence ID" value="RDE51993.1"/>
    <property type="molecule type" value="Genomic_DNA"/>
</dbReference>
<feature type="chain" id="PRO_5016571367" description="Lipoprotein" evidence="1">
    <location>
        <begin position="23"/>
        <end position="232"/>
    </location>
</feature>
<organism evidence="2 3">
    <name type="scientific">Candidatus Accumulibacter meliphilus</name>
    <dbReference type="NCBI Taxonomy" id="2211374"/>
    <lineage>
        <taxon>Bacteria</taxon>
        <taxon>Pseudomonadati</taxon>
        <taxon>Pseudomonadota</taxon>
        <taxon>Betaproteobacteria</taxon>
        <taxon>Candidatus Accumulibacter</taxon>
    </lineage>
</organism>
<reference evidence="2 3" key="1">
    <citation type="submission" date="2018-05" db="EMBL/GenBank/DDBJ databases">
        <title>Integrated omic analyses show evidence that a Ca. Accumulibacter phosphatis strain performs denitrification under micro-aerobic conditions.</title>
        <authorList>
            <person name="Camejo P.Y."/>
            <person name="Katherine M.D."/>
            <person name="Daniel N.R."/>
        </authorList>
    </citation>
    <scope>NUCLEOTIDE SEQUENCE [LARGE SCALE GENOMIC DNA]</scope>
    <source>
        <strain evidence="2">UW-LDO-IC</strain>
    </source>
</reference>
<evidence type="ECO:0000313" key="2">
    <source>
        <dbReference type="EMBL" id="RDE51993.1"/>
    </source>
</evidence>
<dbReference type="Proteomes" id="UP000253831">
    <property type="component" value="Unassembled WGS sequence"/>
</dbReference>
<keyword evidence="1" id="KW-0732">Signal</keyword>
<feature type="signal peptide" evidence="1">
    <location>
        <begin position="1"/>
        <end position="22"/>
    </location>
</feature>
<dbReference type="PROSITE" id="PS51257">
    <property type="entry name" value="PROKAR_LIPOPROTEIN"/>
    <property type="match status" value="1"/>
</dbReference>
<sequence>MILRSQLLVLASLLTGCSSCHVASYYKPTPDSRKYVQTYTQLPGYAGLKLGDQASAMIAFCGDKYLPAAGSAVQLCISVELANNSTMRFLDGKVQLTAGAMKPVMVQIASIEYEVSCRVQAGTRICSSSEESPVDGPRTKRPGMHAGLDRYLFEPLLAFRGANDTLHEGAIFGQRLIGKRSYLVKTAPIAIGKETPLVIAFPDVLIDGQIVALPRLEFQVVTEEVCRMIPLA</sequence>
<evidence type="ECO:0008006" key="4">
    <source>
        <dbReference type="Google" id="ProtNLM"/>
    </source>
</evidence>
<proteinExistence type="predicted"/>
<evidence type="ECO:0000313" key="3">
    <source>
        <dbReference type="Proteomes" id="UP000253831"/>
    </source>
</evidence>
<protein>
    <recommendedName>
        <fullName evidence="4">Lipoprotein</fullName>
    </recommendedName>
</protein>